<comment type="caution">
    <text evidence="2">The sequence shown here is derived from an EMBL/GenBank/DDBJ whole genome shotgun (WGS) entry which is preliminary data.</text>
</comment>
<name>A0ABR7JDE2_9FLAO</name>
<keyword evidence="1" id="KW-1133">Transmembrane helix</keyword>
<evidence type="ECO:0000313" key="3">
    <source>
        <dbReference type="Proteomes" id="UP000621670"/>
    </source>
</evidence>
<keyword evidence="1" id="KW-0472">Membrane</keyword>
<dbReference type="EMBL" id="JACRUM010000001">
    <property type="protein sequence ID" value="MBC5862271.1"/>
    <property type="molecule type" value="Genomic_DNA"/>
</dbReference>
<evidence type="ECO:0000256" key="1">
    <source>
        <dbReference type="SAM" id="Phobius"/>
    </source>
</evidence>
<organism evidence="2 3">
    <name type="scientific">Flavobacterium turcicum</name>
    <dbReference type="NCBI Taxonomy" id="2764718"/>
    <lineage>
        <taxon>Bacteria</taxon>
        <taxon>Pseudomonadati</taxon>
        <taxon>Bacteroidota</taxon>
        <taxon>Flavobacteriia</taxon>
        <taxon>Flavobacteriales</taxon>
        <taxon>Flavobacteriaceae</taxon>
        <taxon>Flavobacterium</taxon>
    </lineage>
</organism>
<keyword evidence="1" id="KW-0812">Transmembrane</keyword>
<feature type="transmembrane region" description="Helical" evidence="1">
    <location>
        <begin position="43"/>
        <end position="73"/>
    </location>
</feature>
<protein>
    <submittedName>
        <fullName evidence="2">Uncharacterized protein</fullName>
    </submittedName>
</protein>
<keyword evidence="3" id="KW-1185">Reference proteome</keyword>
<sequence>MKRWKIHQTTIFITFLENVSQPEMEKEFVRLTEVVLKFELKRIFNFLTAITFVVAVFFWSYFLLFVTIFLRLLAFDKLEALKRISTAIRARIRPEYLI</sequence>
<gene>
    <name evidence="2" type="ORF">H8R26_02440</name>
</gene>
<proteinExistence type="predicted"/>
<reference evidence="2 3" key="1">
    <citation type="submission" date="2020-08" db="EMBL/GenBank/DDBJ databases">
        <title>Description of novel Flavobacterium F-400 isolate.</title>
        <authorList>
            <person name="Saticioglu I."/>
            <person name="Duman M."/>
            <person name="Altun S."/>
        </authorList>
    </citation>
    <scope>NUCLEOTIDE SEQUENCE [LARGE SCALE GENOMIC DNA]</scope>
    <source>
        <strain evidence="2 3">F-400</strain>
    </source>
</reference>
<dbReference type="Proteomes" id="UP000621670">
    <property type="component" value="Unassembled WGS sequence"/>
</dbReference>
<dbReference type="RefSeq" id="WP_166132930.1">
    <property type="nucleotide sequence ID" value="NZ_JAAOBY010000001.1"/>
</dbReference>
<accession>A0ABR7JDE2</accession>
<evidence type="ECO:0000313" key="2">
    <source>
        <dbReference type="EMBL" id="MBC5862271.1"/>
    </source>
</evidence>